<name>S3L985_9SPIR</name>
<comment type="subcellular location">
    <subcellularLocation>
        <location evidence="1">Cytoplasm</location>
    </subcellularLocation>
</comment>
<dbReference type="GeneID" id="301461736"/>
<dbReference type="NCBIfam" id="NF040815">
    <property type="entry name" value="recomb_XerA_Arch"/>
    <property type="match status" value="1"/>
</dbReference>
<evidence type="ECO:0000256" key="9">
    <source>
        <dbReference type="PROSITE-ProRule" id="PRU01248"/>
    </source>
</evidence>
<dbReference type="InterPro" id="IPR044068">
    <property type="entry name" value="CB"/>
</dbReference>
<evidence type="ECO:0000256" key="2">
    <source>
        <dbReference type="ARBA" id="ARBA00022490"/>
    </source>
</evidence>
<dbReference type="InterPro" id="IPR050090">
    <property type="entry name" value="Tyrosine_recombinase_XerCD"/>
</dbReference>
<gene>
    <name evidence="12" type="ORF">HMPREF1222_01594</name>
</gene>
<keyword evidence="8" id="KW-0131">Cell cycle</keyword>
<evidence type="ECO:0000256" key="1">
    <source>
        <dbReference type="ARBA" id="ARBA00004496"/>
    </source>
</evidence>
<dbReference type="GO" id="GO:0007059">
    <property type="term" value="P:chromosome segregation"/>
    <property type="evidence" value="ECO:0007669"/>
    <property type="project" value="UniProtKB-KW"/>
</dbReference>
<sequence length="327" mass="38224">MKQNLVNDVMQAMLPYLNNDQLEKLQKVMQYVLFQYEITKTEKNSEDSALNLVDLFLSAKRIEGCSEKSLKYYQTTIQSMLSAVKKDVKQIETEDIRTYLTDYQQQKKSCRVTIDNIRRILSSFFSWLEDEDHILKSPVRRIHKVKAVTNIKETYSDEVLEMMRDNCTEPRDLAIIDMLASTGMRVGEMVLLNRNDIDFNERECVVFGKGNKERVVYFDARTKIHLKNYLRSRTDENPALFVSLKSPYNRMNIGGIETCLRRLGKQLGLQRVHPHKFRRTLATMAIDKGMPIEQLQQLLGHKRIDTTLQYAMVKQSNVKIAHRKYIG</sequence>
<organism evidence="12 13">
    <name type="scientific">Treponema vincentii F0403</name>
    <dbReference type="NCBI Taxonomy" id="1125702"/>
    <lineage>
        <taxon>Bacteria</taxon>
        <taxon>Pseudomonadati</taxon>
        <taxon>Spirochaetota</taxon>
        <taxon>Spirochaetia</taxon>
        <taxon>Spirochaetales</taxon>
        <taxon>Treponemataceae</taxon>
        <taxon>Treponema</taxon>
    </lineage>
</organism>
<dbReference type="PANTHER" id="PTHR30349:SF77">
    <property type="entry name" value="TYROSINE RECOMBINASE XERC"/>
    <property type="match status" value="1"/>
</dbReference>
<protein>
    <recommendedName>
        <fullName evidence="14">Tyr recombinase domain-containing protein</fullName>
    </recommendedName>
</protein>
<dbReference type="PANTHER" id="PTHR30349">
    <property type="entry name" value="PHAGE INTEGRASE-RELATED"/>
    <property type="match status" value="1"/>
</dbReference>
<dbReference type="GO" id="GO:0051301">
    <property type="term" value="P:cell division"/>
    <property type="evidence" value="ECO:0007669"/>
    <property type="project" value="UniProtKB-KW"/>
</dbReference>
<keyword evidence="7" id="KW-0233">DNA recombination</keyword>
<keyword evidence="5" id="KW-0229">DNA integration</keyword>
<dbReference type="RefSeq" id="WP_016518968.1">
    <property type="nucleotide sequence ID" value="NZ_KE332512.1"/>
</dbReference>
<dbReference type="PROSITE" id="PS51900">
    <property type="entry name" value="CB"/>
    <property type="match status" value="1"/>
</dbReference>
<keyword evidence="4" id="KW-0159">Chromosome partition</keyword>
<accession>S3L985</accession>
<dbReference type="GO" id="GO:0005737">
    <property type="term" value="C:cytoplasm"/>
    <property type="evidence" value="ECO:0007669"/>
    <property type="project" value="UniProtKB-SubCell"/>
</dbReference>
<keyword evidence="3" id="KW-0132">Cell division</keyword>
<dbReference type="InterPro" id="IPR013762">
    <property type="entry name" value="Integrase-like_cat_sf"/>
</dbReference>
<keyword evidence="13" id="KW-1185">Reference proteome</keyword>
<evidence type="ECO:0000256" key="4">
    <source>
        <dbReference type="ARBA" id="ARBA00022829"/>
    </source>
</evidence>
<proteinExistence type="predicted"/>
<evidence type="ECO:0000256" key="3">
    <source>
        <dbReference type="ARBA" id="ARBA00022618"/>
    </source>
</evidence>
<dbReference type="InterPro" id="IPR002104">
    <property type="entry name" value="Integrase_catalytic"/>
</dbReference>
<evidence type="ECO:0000256" key="8">
    <source>
        <dbReference type="ARBA" id="ARBA00023306"/>
    </source>
</evidence>
<dbReference type="CDD" id="cd00397">
    <property type="entry name" value="DNA_BRE_C"/>
    <property type="match status" value="1"/>
</dbReference>
<dbReference type="SUPFAM" id="SSF56349">
    <property type="entry name" value="DNA breaking-rejoining enzymes"/>
    <property type="match status" value="1"/>
</dbReference>
<evidence type="ECO:0000259" key="11">
    <source>
        <dbReference type="PROSITE" id="PS51900"/>
    </source>
</evidence>
<dbReference type="Proteomes" id="UP000014605">
    <property type="component" value="Unassembled WGS sequence"/>
</dbReference>
<feature type="domain" description="Tyr recombinase" evidence="10">
    <location>
        <begin position="149"/>
        <end position="323"/>
    </location>
</feature>
<feature type="domain" description="Core-binding (CB)" evidence="11">
    <location>
        <begin position="47"/>
        <end position="129"/>
    </location>
</feature>
<reference evidence="12 13" key="1">
    <citation type="submission" date="2013-04" db="EMBL/GenBank/DDBJ databases">
        <title>The Genome Sequence of Treponema vincentii F0403.</title>
        <authorList>
            <consortium name="The Broad Institute Genomics Platform"/>
            <person name="Earl A."/>
            <person name="Ward D."/>
            <person name="Feldgarden M."/>
            <person name="Gevers D."/>
            <person name="Leonetti C."/>
            <person name="Izard J."/>
            <person name="Walker B."/>
            <person name="Young S."/>
            <person name="Zeng Q."/>
            <person name="Gargeya S."/>
            <person name="Fitzgerald M."/>
            <person name="Haas B."/>
            <person name="Abouelleil A."/>
            <person name="Allen A.W."/>
            <person name="Alvarado L."/>
            <person name="Arachchi H.M."/>
            <person name="Berlin A.M."/>
            <person name="Chapman S.B."/>
            <person name="Gainer-Dewar J."/>
            <person name="Goldberg J."/>
            <person name="Griggs A."/>
            <person name="Gujja S."/>
            <person name="Hansen M."/>
            <person name="Howarth C."/>
            <person name="Imamovic A."/>
            <person name="Ireland A."/>
            <person name="Larimer J."/>
            <person name="McCowan C."/>
            <person name="Murphy C."/>
            <person name="Pearson M."/>
            <person name="Poon T.W."/>
            <person name="Priest M."/>
            <person name="Roberts A."/>
            <person name="Saif S."/>
            <person name="Shea T."/>
            <person name="Sisk P."/>
            <person name="Sykes S."/>
            <person name="Wortman J."/>
            <person name="Nusbaum C."/>
            <person name="Birren B."/>
        </authorList>
    </citation>
    <scope>NUCLEOTIDE SEQUENCE [LARGE SCALE GENOMIC DNA]</scope>
    <source>
        <strain evidence="12 13">F0403</strain>
    </source>
</reference>
<evidence type="ECO:0000313" key="13">
    <source>
        <dbReference type="Proteomes" id="UP000014605"/>
    </source>
</evidence>
<comment type="caution">
    <text evidence="12">The sequence shown here is derived from an EMBL/GenBank/DDBJ whole genome shotgun (WGS) entry which is preliminary data.</text>
</comment>
<dbReference type="PROSITE" id="PS51898">
    <property type="entry name" value="TYR_RECOMBINASE"/>
    <property type="match status" value="1"/>
</dbReference>
<dbReference type="InterPro" id="IPR010998">
    <property type="entry name" value="Integrase_recombinase_N"/>
</dbReference>
<evidence type="ECO:0000256" key="6">
    <source>
        <dbReference type="ARBA" id="ARBA00023125"/>
    </source>
</evidence>
<dbReference type="Gene3D" id="1.10.150.130">
    <property type="match status" value="1"/>
</dbReference>
<dbReference type="GO" id="GO:0003677">
    <property type="term" value="F:DNA binding"/>
    <property type="evidence" value="ECO:0007669"/>
    <property type="project" value="UniProtKB-UniRule"/>
</dbReference>
<evidence type="ECO:0000256" key="5">
    <source>
        <dbReference type="ARBA" id="ARBA00022908"/>
    </source>
</evidence>
<keyword evidence="6 9" id="KW-0238">DNA-binding</keyword>
<dbReference type="HOGENOM" id="CLU_027562_9_2_12"/>
<dbReference type="Gene3D" id="1.10.443.10">
    <property type="entry name" value="Intergrase catalytic core"/>
    <property type="match status" value="1"/>
</dbReference>
<dbReference type="InterPro" id="IPR011010">
    <property type="entry name" value="DNA_brk_join_enz"/>
</dbReference>
<dbReference type="PATRIC" id="fig|1125702.3.peg.1645"/>
<evidence type="ECO:0008006" key="14">
    <source>
        <dbReference type="Google" id="ProtNLM"/>
    </source>
</evidence>
<dbReference type="AlphaFoldDB" id="S3L985"/>
<dbReference type="EMBL" id="ATFC01000008">
    <property type="protein sequence ID" value="EPF47013.1"/>
    <property type="molecule type" value="Genomic_DNA"/>
</dbReference>
<evidence type="ECO:0000259" key="10">
    <source>
        <dbReference type="PROSITE" id="PS51898"/>
    </source>
</evidence>
<evidence type="ECO:0000256" key="7">
    <source>
        <dbReference type="ARBA" id="ARBA00023172"/>
    </source>
</evidence>
<keyword evidence="2" id="KW-0963">Cytoplasm</keyword>
<dbReference type="GO" id="GO:0015074">
    <property type="term" value="P:DNA integration"/>
    <property type="evidence" value="ECO:0007669"/>
    <property type="project" value="UniProtKB-KW"/>
</dbReference>
<dbReference type="GO" id="GO:0006310">
    <property type="term" value="P:DNA recombination"/>
    <property type="evidence" value="ECO:0007669"/>
    <property type="project" value="UniProtKB-KW"/>
</dbReference>
<dbReference type="InterPro" id="IPR004107">
    <property type="entry name" value="Integrase_SAM-like_N"/>
</dbReference>
<dbReference type="Pfam" id="PF00589">
    <property type="entry name" value="Phage_integrase"/>
    <property type="match status" value="1"/>
</dbReference>
<dbReference type="Pfam" id="PF13495">
    <property type="entry name" value="Phage_int_SAM_4"/>
    <property type="match status" value="1"/>
</dbReference>
<evidence type="ECO:0000313" key="12">
    <source>
        <dbReference type="EMBL" id="EPF47013.1"/>
    </source>
</evidence>